<reference evidence="2 3" key="1">
    <citation type="submission" date="2018-09" db="EMBL/GenBank/DDBJ databases">
        <title>Complete genome sequence of Euzebya sp. DY32-46 isolated from seawater of Pacific Ocean.</title>
        <authorList>
            <person name="Xu L."/>
            <person name="Wu Y.-H."/>
            <person name="Xu X.-W."/>
        </authorList>
    </citation>
    <scope>NUCLEOTIDE SEQUENCE [LARGE SCALE GENOMIC DNA]</scope>
    <source>
        <strain evidence="2 3">DY32-46</strain>
        <plasmid evidence="3">pedy32-46i</plasmid>
    </source>
</reference>
<protein>
    <submittedName>
        <fullName evidence="2">Uncharacterized protein</fullName>
    </submittedName>
</protein>
<accession>A0A346Y732</accession>
<name>A0A346Y732_9ACTN</name>
<sequence length="685" mass="72706">MPAAVAKVCAHPLGAGKSCTKKTKHPTGKCNHHKGLSAPVSTSGAIVSTAAVSNPMGANPTQGAGVGGTDAVAWLPAEGPPTGAPLGVSVMVADGDVEDSSVIAMRYASSKAKSGHRDMLYLKLTPEGEQKMVDALGLSGTKTVVQTKQVTEMGTHPADTDGIQGQITTLAKSVNARMKAGTDRFRSDESPTNTQRLQTIRDTLEGMKSKGAGPQFDAMIAHYQQSIDEIAVYLDDPSYEPAAYGQPGGKIGMLHPWEGEVTKTIEEHVQVPIDSDLSAALLPTVEVEGKRPSIQNSNGTASWNGSMTSADCPPKMWQIDLGDGYKVLYYPDAVTSGSGKAFSQKRRMTVIAPTNGDAAGALERLDRLHLSGTPMTAAGAEYTYLERNAYGMGILEHPDVQAARVEAADYGVATAKAQVWARREETVGMGPDELRAWLRSVRTKAEADVLPARAKRLREGVAKALGFPSGAAMAADPTYDPTPKRSQGGIWFDRFRQGPNGPDPRKATTSYHVSITGGSATDIVRNGGALASTVRRRQMGINAGKGMSEGADINSGGASAVFLHFKPQSYGKPSGSSYGKPEVVWNGAQAQALSRRTDWYFTTGDHFGATNPDDHHFHDGFHRDFGKLGSYSGEMMMEGTVGLISHPPTWIKTGGHESRESVIAEFAKLGVTEFHDGRKVADVVI</sequence>
<organism evidence="2 3">
    <name type="scientific">Euzebya pacifica</name>
    <dbReference type="NCBI Taxonomy" id="1608957"/>
    <lineage>
        <taxon>Bacteria</taxon>
        <taxon>Bacillati</taxon>
        <taxon>Actinomycetota</taxon>
        <taxon>Nitriliruptoria</taxon>
        <taxon>Euzebyales</taxon>
    </lineage>
</organism>
<gene>
    <name evidence="2" type="ORF">DVS28_b0539</name>
</gene>
<dbReference type="RefSeq" id="WP_164711202.1">
    <property type="nucleotide sequence ID" value="NZ_CP031166.1"/>
</dbReference>
<keyword evidence="2" id="KW-0614">Plasmid</keyword>
<evidence type="ECO:0000313" key="3">
    <source>
        <dbReference type="Proteomes" id="UP000264006"/>
    </source>
</evidence>
<evidence type="ECO:0000256" key="1">
    <source>
        <dbReference type="SAM" id="MobiDB-lite"/>
    </source>
</evidence>
<evidence type="ECO:0000313" key="2">
    <source>
        <dbReference type="EMBL" id="AXV10279.1"/>
    </source>
</evidence>
<feature type="region of interest" description="Disordered" evidence="1">
    <location>
        <begin position="473"/>
        <end position="508"/>
    </location>
</feature>
<keyword evidence="3" id="KW-1185">Reference proteome</keyword>
<dbReference type="AlphaFoldDB" id="A0A346Y732"/>
<dbReference type="EMBL" id="CP031166">
    <property type="protein sequence ID" value="AXV10279.1"/>
    <property type="molecule type" value="Genomic_DNA"/>
</dbReference>
<dbReference type="Proteomes" id="UP000264006">
    <property type="component" value="Plasmid pEDY32-46I"/>
</dbReference>
<dbReference type="KEGG" id="euz:DVS28_b0539"/>
<proteinExistence type="predicted"/>
<geneLocation type="plasmid" evidence="3">
    <name>pedy32-46i</name>
</geneLocation>